<keyword evidence="2" id="KW-1185">Reference proteome</keyword>
<dbReference type="Proteomes" id="UP001163321">
    <property type="component" value="Chromosome 8"/>
</dbReference>
<reference evidence="1 2" key="1">
    <citation type="journal article" date="2022" name="bioRxiv">
        <title>The genome of the oomycete Peronosclerospora sorghi, a cosmopolitan pathogen of maize and sorghum, is inflated with dispersed pseudogenes.</title>
        <authorList>
            <person name="Fletcher K."/>
            <person name="Martin F."/>
            <person name="Isakeit T."/>
            <person name="Cavanaugh K."/>
            <person name="Magill C."/>
            <person name="Michelmore R."/>
        </authorList>
    </citation>
    <scope>NUCLEOTIDE SEQUENCE [LARGE SCALE GENOMIC DNA]</scope>
    <source>
        <strain evidence="1">P6</strain>
    </source>
</reference>
<evidence type="ECO:0000313" key="2">
    <source>
        <dbReference type="Proteomes" id="UP001163321"/>
    </source>
</evidence>
<sequence length="454" mass="51391">MRPSSLTLVALIARLDGVASSVESEILPANDATSFHDFDNNVQPVSPRRLRSDHTSTDEMDEARTNRLVSLVPKSQEWKKQDKIPEEVLKLVGIDTTIDTSQRVFRLIKALKHNDFKEVEKFWGDSLLKKLEQQFGAGNVATALIQAKSENTPVAKRLYEKQLQAWLKKQSNTPDAIFSSLEIAGTLPTDFFVERLSILDDYIRLYNKKKKKQIDLFTTVESGFERKEDLATSLAVAKEFTFWKDNKAASLQEQMLQRWVEHEKPHQIVTKILRLGKHAPSQQEITSGVPTPLSVKEGFTTAKLETLDKFIQLYTVKNPAKETTLLRELLKVLDQDKLTIVVAEMAKAAPKNKSVVKLRNNLFGYWKSTGQTPDRLMEGFKSVDKKQKESLKPLFELYEGKYDTIPVTPQASTARILSATCNVLSVRLTAVRSNCFLPVMFLLRGLVRSQTPAV</sequence>
<organism evidence="1 2">
    <name type="scientific">Peronosclerospora sorghi</name>
    <dbReference type="NCBI Taxonomy" id="230839"/>
    <lineage>
        <taxon>Eukaryota</taxon>
        <taxon>Sar</taxon>
        <taxon>Stramenopiles</taxon>
        <taxon>Oomycota</taxon>
        <taxon>Peronosporomycetes</taxon>
        <taxon>Peronosporales</taxon>
        <taxon>Peronosporaceae</taxon>
        <taxon>Peronosclerospora</taxon>
    </lineage>
</organism>
<name>A0ACC0VL73_9STRA</name>
<gene>
    <name evidence="1" type="ORF">PsorP6_002932</name>
</gene>
<comment type="caution">
    <text evidence="1">The sequence shown here is derived from an EMBL/GenBank/DDBJ whole genome shotgun (WGS) entry which is preliminary data.</text>
</comment>
<protein>
    <submittedName>
        <fullName evidence="1">Uncharacterized protein</fullName>
    </submittedName>
</protein>
<accession>A0ACC0VL73</accession>
<evidence type="ECO:0000313" key="1">
    <source>
        <dbReference type="EMBL" id="KAI9907194.1"/>
    </source>
</evidence>
<proteinExistence type="predicted"/>
<dbReference type="EMBL" id="CM047587">
    <property type="protein sequence ID" value="KAI9907194.1"/>
    <property type="molecule type" value="Genomic_DNA"/>
</dbReference>